<proteinExistence type="predicted"/>
<organism evidence="1 2">
    <name type="scientific">Shewanella ulleungensis</name>
    <dbReference type="NCBI Taxonomy" id="2282699"/>
    <lineage>
        <taxon>Bacteria</taxon>
        <taxon>Pseudomonadati</taxon>
        <taxon>Pseudomonadota</taxon>
        <taxon>Gammaproteobacteria</taxon>
        <taxon>Alteromonadales</taxon>
        <taxon>Shewanellaceae</taxon>
        <taxon>Shewanella</taxon>
    </lineage>
</organism>
<evidence type="ECO:0000313" key="2">
    <source>
        <dbReference type="Proteomes" id="UP000654004"/>
    </source>
</evidence>
<comment type="caution">
    <text evidence="1">The sequence shown here is derived from an EMBL/GenBank/DDBJ whole genome shotgun (WGS) entry which is preliminary data.</text>
</comment>
<sequence length="56" mass="5941">MYKDGLIAGKSDFIQAFKAFSSGASLGDRPSQIFLASAYETGEGVKINLKKLLSGI</sequence>
<dbReference type="RefSeq" id="WP_229776964.1">
    <property type="nucleotide sequence ID" value="NZ_BMQW01000001.1"/>
</dbReference>
<dbReference type="InterPro" id="IPR011990">
    <property type="entry name" value="TPR-like_helical_dom_sf"/>
</dbReference>
<dbReference type="Gene3D" id="1.25.40.10">
    <property type="entry name" value="Tetratricopeptide repeat domain"/>
    <property type="match status" value="1"/>
</dbReference>
<protein>
    <recommendedName>
        <fullName evidence="3">Sel1 repeat family protein</fullName>
    </recommendedName>
</protein>
<evidence type="ECO:0008006" key="3">
    <source>
        <dbReference type="Google" id="ProtNLM"/>
    </source>
</evidence>
<dbReference type="EMBL" id="BMQW01000001">
    <property type="protein sequence ID" value="GGP73672.1"/>
    <property type="molecule type" value="Genomic_DNA"/>
</dbReference>
<evidence type="ECO:0000313" key="1">
    <source>
        <dbReference type="EMBL" id="GGP73672.1"/>
    </source>
</evidence>
<gene>
    <name evidence="1" type="ORF">GCM10009410_01570</name>
</gene>
<dbReference type="SUPFAM" id="SSF81901">
    <property type="entry name" value="HCP-like"/>
    <property type="match status" value="1"/>
</dbReference>
<name>A0ABQ2QD08_9GAMM</name>
<keyword evidence="2" id="KW-1185">Reference proteome</keyword>
<accession>A0ABQ2QD08</accession>
<reference evidence="2" key="1">
    <citation type="journal article" date="2019" name="Int. J. Syst. Evol. Microbiol.">
        <title>The Global Catalogue of Microorganisms (GCM) 10K type strain sequencing project: providing services to taxonomists for standard genome sequencing and annotation.</title>
        <authorList>
            <consortium name="The Broad Institute Genomics Platform"/>
            <consortium name="The Broad Institute Genome Sequencing Center for Infectious Disease"/>
            <person name="Wu L."/>
            <person name="Ma J."/>
        </authorList>
    </citation>
    <scope>NUCLEOTIDE SEQUENCE [LARGE SCALE GENOMIC DNA]</scope>
    <source>
        <strain evidence="2">JCM 32305</strain>
    </source>
</reference>
<dbReference type="Proteomes" id="UP000654004">
    <property type="component" value="Unassembled WGS sequence"/>
</dbReference>